<protein>
    <submittedName>
        <fullName evidence="1">Uncharacterized protein</fullName>
    </submittedName>
</protein>
<dbReference type="Proteomes" id="UP000015104">
    <property type="component" value="Unassembled WGS sequence"/>
</dbReference>
<dbReference type="EMBL" id="CAEY01000832">
    <property type="status" value="NOT_ANNOTATED_CDS"/>
    <property type="molecule type" value="Genomic_DNA"/>
</dbReference>
<evidence type="ECO:0000313" key="2">
    <source>
        <dbReference type="Proteomes" id="UP000015104"/>
    </source>
</evidence>
<dbReference type="EnsemblMetazoa" id="tetur02g12720.1">
    <property type="protein sequence ID" value="tetur02g12720.1"/>
    <property type="gene ID" value="tetur02g12720"/>
</dbReference>
<proteinExistence type="predicted"/>
<sequence>MGLQSCIRLWLIYSPVDSLMVKSWLKLNYGSTVLW</sequence>
<dbReference type="HOGENOM" id="CLU_3369052_0_0_1"/>
<reference evidence="1" key="2">
    <citation type="submission" date="2015-06" db="UniProtKB">
        <authorList>
            <consortium name="EnsemblMetazoa"/>
        </authorList>
    </citation>
    <scope>IDENTIFICATION</scope>
</reference>
<organism evidence="1 2">
    <name type="scientific">Tetranychus urticae</name>
    <name type="common">Two-spotted spider mite</name>
    <dbReference type="NCBI Taxonomy" id="32264"/>
    <lineage>
        <taxon>Eukaryota</taxon>
        <taxon>Metazoa</taxon>
        <taxon>Ecdysozoa</taxon>
        <taxon>Arthropoda</taxon>
        <taxon>Chelicerata</taxon>
        <taxon>Arachnida</taxon>
        <taxon>Acari</taxon>
        <taxon>Acariformes</taxon>
        <taxon>Trombidiformes</taxon>
        <taxon>Prostigmata</taxon>
        <taxon>Eleutherengona</taxon>
        <taxon>Raphignathae</taxon>
        <taxon>Tetranychoidea</taxon>
        <taxon>Tetranychidae</taxon>
        <taxon>Tetranychus</taxon>
    </lineage>
</organism>
<keyword evidence="2" id="KW-1185">Reference proteome</keyword>
<evidence type="ECO:0000313" key="1">
    <source>
        <dbReference type="EnsemblMetazoa" id="tetur02g12720.1"/>
    </source>
</evidence>
<reference evidence="2" key="1">
    <citation type="submission" date="2011-08" db="EMBL/GenBank/DDBJ databases">
        <authorList>
            <person name="Rombauts S."/>
        </authorList>
    </citation>
    <scope>NUCLEOTIDE SEQUENCE</scope>
    <source>
        <strain evidence="2">London</strain>
    </source>
</reference>
<dbReference type="AlphaFoldDB" id="T1JXP1"/>
<name>T1JXP1_TETUR</name>
<accession>T1JXP1</accession>